<dbReference type="AlphaFoldDB" id="A0A806J8E9"/>
<protein>
    <submittedName>
        <fullName evidence="1">Uncharacterized protein</fullName>
    </submittedName>
</protein>
<reference evidence="1 2" key="1">
    <citation type="journal article" date="2013" name="PLoS ONE">
        <title>Complete Genome Analysis of a Haemophilus parasuis Serovar 12 Strain from China.</title>
        <authorList>
            <person name="Li Y."/>
            <person name="Kwok A.H."/>
            <person name="Jiang J."/>
            <person name="Zou Y."/>
            <person name="Zheng F."/>
            <person name="Chen P."/>
            <person name="Hou C."/>
            <person name="Leung F.C."/>
            <person name="Jiang P."/>
        </authorList>
    </citation>
    <scope>NUCLEOTIDE SEQUENCE [LARGE SCALE GENOMIC DNA]</scope>
    <source>
        <strain evidence="1 2">ZJ0906</strain>
    </source>
</reference>
<gene>
    <name evidence="1" type="ORF">K756_02730</name>
</gene>
<sequence>MRNQNITHYALDEQAQECFKNGINSLWQAYTLLEFVQKTLTNEEMLDHYAALNGVLALMSKGLDDLAEV</sequence>
<accession>A0A806J8E9</accession>
<dbReference type="Proteomes" id="UP000014672">
    <property type="component" value="Chromosome"/>
</dbReference>
<dbReference type="EMBL" id="CP005384">
    <property type="protein sequence ID" value="AGO15788.1"/>
    <property type="molecule type" value="Genomic_DNA"/>
</dbReference>
<evidence type="ECO:0000313" key="1">
    <source>
        <dbReference type="EMBL" id="AGO15788.1"/>
    </source>
</evidence>
<dbReference type="KEGG" id="hpaz:K756_02730"/>
<organism evidence="1 2">
    <name type="scientific">Glaesserella parasuis ZJ0906</name>
    <dbReference type="NCBI Taxonomy" id="1322346"/>
    <lineage>
        <taxon>Bacteria</taxon>
        <taxon>Pseudomonadati</taxon>
        <taxon>Pseudomonadota</taxon>
        <taxon>Gammaproteobacteria</taxon>
        <taxon>Pasteurellales</taxon>
        <taxon>Pasteurellaceae</taxon>
        <taxon>Glaesserella</taxon>
    </lineage>
</organism>
<evidence type="ECO:0000313" key="2">
    <source>
        <dbReference type="Proteomes" id="UP000014672"/>
    </source>
</evidence>
<name>A0A806J8E9_GLAPU</name>
<proteinExistence type="predicted"/>